<keyword evidence="2" id="KW-1185">Reference proteome</keyword>
<dbReference type="AlphaFoldDB" id="A0A315ZV86"/>
<gene>
    <name evidence="1" type="ORF">SAMN05216529_107228</name>
</gene>
<organism evidence="1 2">
    <name type="scientific">Faecalicatena contorta</name>
    <dbReference type="NCBI Taxonomy" id="39482"/>
    <lineage>
        <taxon>Bacteria</taxon>
        <taxon>Bacillati</taxon>
        <taxon>Bacillota</taxon>
        <taxon>Clostridia</taxon>
        <taxon>Lachnospirales</taxon>
        <taxon>Lachnospiraceae</taxon>
        <taxon>Faecalicatena</taxon>
    </lineage>
</organism>
<accession>A0A315ZV86</accession>
<dbReference type="EMBL" id="UHJJ01000007">
    <property type="protein sequence ID" value="SUQ14765.1"/>
    <property type="molecule type" value="Genomic_DNA"/>
</dbReference>
<name>A0A315ZV86_9FIRM</name>
<evidence type="ECO:0000313" key="1">
    <source>
        <dbReference type="EMBL" id="SUQ14765.1"/>
    </source>
</evidence>
<reference evidence="2" key="1">
    <citation type="submission" date="2017-07" db="EMBL/GenBank/DDBJ databases">
        <authorList>
            <person name="Varghese N."/>
            <person name="Submissions S."/>
        </authorList>
    </citation>
    <scope>NUCLEOTIDE SEQUENCE [LARGE SCALE GENOMIC DNA]</scope>
    <source>
        <strain evidence="2">NLAE-zl-C134</strain>
    </source>
</reference>
<dbReference type="Proteomes" id="UP000254051">
    <property type="component" value="Unassembled WGS sequence"/>
</dbReference>
<evidence type="ECO:0000313" key="2">
    <source>
        <dbReference type="Proteomes" id="UP000254051"/>
    </source>
</evidence>
<protein>
    <submittedName>
        <fullName evidence="1">Uncharacterized protein</fullName>
    </submittedName>
</protein>
<proteinExistence type="predicted"/>
<sequence length="31" mass="3468">MRGEMFSLHLFTPFEAGKMGSVLLMAAEKHT</sequence>